<dbReference type="SUPFAM" id="SSF53067">
    <property type="entry name" value="Actin-like ATPase domain"/>
    <property type="match status" value="1"/>
</dbReference>
<evidence type="ECO:0000259" key="1">
    <source>
        <dbReference type="Pfam" id="PF00814"/>
    </source>
</evidence>
<dbReference type="Gene3D" id="3.30.420.40">
    <property type="match status" value="2"/>
</dbReference>
<dbReference type="PANTHER" id="PTHR11735">
    <property type="entry name" value="TRNA N6-ADENOSINE THREONYLCARBAMOYLTRANSFERASE"/>
    <property type="match status" value="1"/>
</dbReference>
<dbReference type="GO" id="GO:0005829">
    <property type="term" value="C:cytosol"/>
    <property type="evidence" value="ECO:0007669"/>
    <property type="project" value="TreeGrafter"/>
</dbReference>
<reference evidence="2" key="1">
    <citation type="journal article" date="2014" name="Front. Microbiol.">
        <title>High frequency of phylogenetically diverse reductive dehalogenase-homologous genes in deep subseafloor sedimentary metagenomes.</title>
        <authorList>
            <person name="Kawai M."/>
            <person name="Futagami T."/>
            <person name="Toyoda A."/>
            <person name="Takaki Y."/>
            <person name="Nishi S."/>
            <person name="Hori S."/>
            <person name="Arai W."/>
            <person name="Tsubouchi T."/>
            <person name="Morono Y."/>
            <person name="Uchiyama I."/>
            <person name="Ito T."/>
            <person name="Fujiyama A."/>
            <person name="Inagaki F."/>
            <person name="Takami H."/>
        </authorList>
    </citation>
    <scope>NUCLEOTIDE SEQUENCE</scope>
    <source>
        <strain evidence="2">Expedition CK06-06</strain>
    </source>
</reference>
<feature type="non-terminal residue" evidence="2">
    <location>
        <position position="199"/>
    </location>
</feature>
<dbReference type="NCBIfam" id="TIGR03725">
    <property type="entry name" value="T6A_YeaZ"/>
    <property type="match status" value="1"/>
</dbReference>
<name>X1MKE0_9ZZZZ</name>
<protein>
    <recommendedName>
        <fullName evidence="1">Gcp-like domain-containing protein</fullName>
    </recommendedName>
</protein>
<dbReference type="InterPro" id="IPR000905">
    <property type="entry name" value="Gcp-like_dom"/>
</dbReference>
<accession>X1MKE0</accession>
<sequence>MYILGIDTTTSIMTIALSKDERILTESLVDCGQFHVVKIVTVIDEVLKKTDVDLSQIDLIGVDIGPGMYTGTRIGLALAKTLSQINFIDIVGITSVHALAFQASKKINKLKNELQSKGERIQGQKFCISSLINARRGEVYSSFFASRKSYLEKIKKDELLTIDDLIHKIFELINIYKKVVLCGDALIDYPQISSIFEKG</sequence>
<dbReference type="AlphaFoldDB" id="X1MKE0"/>
<dbReference type="InterPro" id="IPR043129">
    <property type="entry name" value="ATPase_NBD"/>
</dbReference>
<dbReference type="InterPro" id="IPR022496">
    <property type="entry name" value="T6A_TsaB"/>
</dbReference>
<organism evidence="2">
    <name type="scientific">marine sediment metagenome</name>
    <dbReference type="NCBI Taxonomy" id="412755"/>
    <lineage>
        <taxon>unclassified sequences</taxon>
        <taxon>metagenomes</taxon>
        <taxon>ecological metagenomes</taxon>
    </lineage>
</organism>
<dbReference type="GO" id="GO:0002949">
    <property type="term" value="P:tRNA threonylcarbamoyladenosine modification"/>
    <property type="evidence" value="ECO:0007669"/>
    <property type="project" value="InterPro"/>
</dbReference>
<dbReference type="EMBL" id="BARV01020820">
    <property type="protein sequence ID" value="GAI18506.1"/>
    <property type="molecule type" value="Genomic_DNA"/>
</dbReference>
<dbReference type="Pfam" id="PF00814">
    <property type="entry name" value="TsaD"/>
    <property type="match status" value="1"/>
</dbReference>
<feature type="domain" description="Gcp-like" evidence="1">
    <location>
        <begin position="33"/>
        <end position="164"/>
    </location>
</feature>
<dbReference type="PANTHER" id="PTHR11735:SF11">
    <property type="entry name" value="TRNA THREONYLCARBAMOYLADENOSINE BIOSYNTHESIS PROTEIN TSAB"/>
    <property type="match status" value="1"/>
</dbReference>
<proteinExistence type="predicted"/>
<gene>
    <name evidence="2" type="ORF">S06H3_34649</name>
</gene>
<evidence type="ECO:0000313" key="2">
    <source>
        <dbReference type="EMBL" id="GAI18506.1"/>
    </source>
</evidence>
<comment type="caution">
    <text evidence="2">The sequence shown here is derived from an EMBL/GenBank/DDBJ whole genome shotgun (WGS) entry which is preliminary data.</text>
</comment>